<dbReference type="Pfam" id="PF26639">
    <property type="entry name" value="Het-6_barrel"/>
    <property type="match status" value="1"/>
</dbReference>
<dbReference type="PANTHER" id="PTHR24148:SF64">
    <property type="entry name" value="HETEROKARYON INCOMPATIBILITY DOMAIN-CONTAINING PROTEIN"/>
    <property type="match status" value="1"/>
</dbReference>
<dbReference type="Pfam" id="PF06985">
    <property type="entry name" value="HET"/>
    <property type="match status" value="1"/>
</dbReference>
<dbReference type="AlphaFoldDB" id="A0A0A1UP86"/>
<comment type="caution">
    <text evidence="2">The sequence shown here is derived from an EMBL/GenBank/DDBJ whole genome shotgun (WGS) entry which is preliminary data.</text>
</comment>
<organism evidence="2 3">
    <name type="scientific">Metarhizium robertsii</name>
    <dbReference type="NCBI Taxonomy" id="568076"/>
    <lineage>
        <taxon>Eukaryota</taxon>
        <taxon>Fungi</taxon>
        <taxon>Dikarya</taxon>
        <taxon>Ascomycota</taxon>
        <taxon>Pezizomycotina</taxon>
        <taxon>Sordariomycetes</taxon>
        <taxon>Hypocreomycetidae</taxon>
        <taxon>Hypocreales</taxon>
        <taxon>Clavicipitaceae</taxon>
        <taxon>Metarhizium</taxon>
    </lineage>
</organism>
<dbReference type="InterPro" id="IPR052895">
    <property type="entry name" value="HetReg/Transcr_Mod"/>
</dbReference>
<dbReference type="eggNOG" id="ENOG502T303">
    <property type="taxonomic scope" value="Eukaryota"/>
</dbReference>
<evidence type="ECO:0000313" key="3">
    <source>
        <dbReference type="Proteomes" id="UP000030151"/>
    </source>
</evidence>
<dbReference type="Proteomes" id="UP000030151">
    <property type="component" value="Unassembled WGS sequence"/>
</dbReference>
<evidence type="ECO:0000259" key="1">
    <source>
        <dbReference type="Pfam" id="PF06985"/>
    </source>
</evidence>
<dbReference type="EMBL" id="JELW01000044">
    <property type="protein sequence ID" value="EXU96794.1"/>
    <property type="molecule type" value="Genomic_DNA"/>
</dbReference>
<dbReference type="HOGENOM" id="CLU_004184_7_0_1"/>
<feature type="domain" description="Heterokaryon incompatibility" evidence="1">
    <location>
        <begin position="147"/>
        <end position="295"/>
    </location>
</feature>
<evidence type="ECO:0000313" key="2">
    <source>
        <dbReference type="EMBL" id="EXU96794.1"/>
    </source>
</evidence>
<sequence length="689" mass="76801">MDHGRRSQARAQPVDDVDGLGAQLAQMIVPILTAQNSCQVHEQCDSSCPNRVGVRRYLLMPNGERRHETDERASLGEQLGAARVNNDGQPPRRQPFTIHPDTPRFVYERLPSPHGMIRLVKLKGAYFREDPVDCELLTFDMDDLPPYGALSYCWGEAADACKMICNGHLFYARPSLERAFKRLRAGFSSGQTEGYIWADALCINQGDLEEKGAQIQLMERIYSYASTVYIDLGDTDGRVVSGASDMWATIQGASGMGSPDALIPVGRDTPHPLLYKTVFLALQQPWFTRTWVIQEAALARRAVYMFCGNVLSQQQLDDILSRQAMRANPSRMQELMQLGGNDALRNYLNYAKLQQIKDARGRMTSLELMELTRDFAATDPADKVFGLLALMSDDDRQAIGPYPQTVEEVFRRFAALQVRRGFAIKMLDSAGLQRRNNSERRLPSWVPDWMGQTKSPKQIAGLRPVPYAASGFTEPQVRMVGDESGSGGLSLRGMIVDTIDSVVYVHSAPVTAEGEPSFLAFHEKFRPAFDSYVNGIRGKPRYMDNEEVFARLLLMDDTYTGRNAILYSSPIENPALTYRSALAAWREGRNYRNDMGGGKMDAVQTFQMQAIAVCPGRGFATTRGEYIGLVPLAAQEGDLVVVFYGATVPYVVRRVENGYILVGDAFVHGFMCGEALERRDLESVDIVLV</sequence>
<dbReference type="PANTHER" id="PTHR24148">
    <property type="entry name" value="ANKYRIN REPEAT DOMAIN-CONTAINING PROTEIN 39 HOMOLOG-RELATED"/>
    <property type="match status" value="1"/>
</dbReference>
<dbReference type="OrthoDB" id="2157530at2759"/>
<name>A0A0A1UP86_9HYPO</name>
<dbReference type="InterPro" id="IPR010730">
    <property type="entry name" value="HET"/>
</dbReference>
<protein>
    <submittedName>
        <fullName evidence="2">Heterokaryon incompatibility protein</fullName>
    </submittedName>
</protein>
<accession>A0A0A1UP86</accession>
<reference evidence="2 3" key="1">
    <citation type="submission" date="2014-02" db="EMBL/GenBank/DDBJ databases">
        <title>The genome sequence of the entomopathogenic fungus Metarhizium robertsii ARSEF 2575.</title>
        <authorList>
            <person name="Giuliano Garisto Donzelli B."/>
            <person name="Roe B.A."/>
            <person name="Macmil S.L."/>
            <person name="Krasnoff S.B."/>
            <person name="Gibson D.M."/>
        </authorList>
    </citation>
    <scope>NUCLEOTIDE SEQUENCE [LARGE SCALE GENOMIC DNA]</scope>
    <source>
        <strain evidence="2 3">ARSEF 2575</strain>
    </source>
</reference>
<proteinExistence type="predicted"/>
<gene>
    <name evidence="2" type="ORF">X797_010039</name>
</gene>